<keyword evidence="1" id="KW-0808">Transferase</keyword>
<dbReference type="Proteomes" id="UP000654993">
    <property type="component" value="Unassembled WGS sequence"/>
</dbReference>
<protein>
    <submittedName>
        <fullName evidence="1">Glycosyl transferase</fullName>
    </submittedName>
</protein>
<name>A0A916QF64_9BACL</name>
<keyword evidence="2" id="KW-1185">Reference proteome</keyword>
<comment type="caution">
    <text evidence="1">The sequence shown here is derived from an EMBL/GenBank/DDBJ whole genome shotgun (WGS) entry which is preliminary data.</text>
</comment>
<dbReference type="InterPro" id="IPR008928">
    <property type="entry name" value="6-hairpin_glycosidase_sf"/>
</dbReference>
<reference evidence="1" key="1">
    <citation type="submission" date="2020-08" db="EMBL/GenBank/DDBJ databases">
        <authorList>
            <person name="Uke A."/>
            <person name="Chhe C."/>
            <person name="Baramee S."/>
            <person name="Kosugi A."/>
        </authorList>
    </citation>
    <scope>NUCLEOTIDE SEQUENCE</scope>
    <source>
        <strain evidence="1">DA-C8</strain>
    </source>
</reference>
<accession>A0A916QF64</accession>
<reference evidence="1" key="2">
    <citation type="journal article" date="2021" name="Data Brief">
        <title>Draft genome sequence data of the facultative, thermophilic, xylanolytic bacterium Paenibacillus sp. strain DA-C8.</title>
        <authorList>
            <person name="Chhe C."/>
            <person name="Uke A."/>
            <person name="Baramee S."/>
            <person name="Ungkulpasvich U."/>
            <person name="Tachaapaikoon C."/>
            <person name="Pason P."/>
            <person name="Waeonukul R."/>
            <person name="Ratanakhanokchai K."/>
            <person name="Kosugi A."/>
        </authorList>
    </citation>
    <scope>NUCLEOTIDE SEQUENCE</scope>
    <source>
        <strain evidence="1">DA-C8</strain>
    </source>
</reference>
<evidence type="ECO:0000313" key="2">
    <source>
        <dbReference type="Proteomes" id="UP000654993"/>
    </source>
</evidence>
<dbReference type="AlphaFoldDB" id="A0A916QF64"/>
<dbReference type="GO" id="GO:0016740">
    <property type="term" value="F:transferase activity"/>
    <property type="evidence" value="ECO:0007669"/>
    <property type="project" value="UniProtKB-KW"/>
</dbReference>
<sequence length="379" mass="43524">MNRYSVRFDHLARLTDDTGIIEHALGILPRREEGYSTDDQARALWACIDWLELCKDEDRSLLMRLAETYMAWLVWAQQENGHFHNDYTYERLQEPRRSSDDCLARCIWACAKVITSERMSSYHLAAKTVLERALSIADIIHHPRGLAYLSAAYGLLYRAKVDVKAVGLSGQGELEQRIRTTGEQLADSYRRYSSSKWPWYLPEMTYSNGVLPWGMLWAHEATGRREWLEIALESLDFLIKICLNENGDIRPVGNQGWCRLDYRAMWDQQPIDVMKLALAADKAFRLTGNEDYTRIVEKCHNWFHGSNDLGVIMVDERDGSCYDGLHSKGPNLNCGAESLISYLLTEAIYAEMQRDREQIAKGIRQAEAEAARTKSALRS</sequence>
<dbReference type="GO" id="GO:0005975">
    <property type="term" value="P:carbohydrate metabolic process"/>
    <property type="evidence" value="ECO:0007669"/>
    <property type="project" value="InterPro"/>
</dbReference>
<organism evidence="1 2">
    <name type="scientific">Insulibacter thermoxylanivorax</name>
    <dbReference type="NCBI Taxonomy" id="2749268"/>
    <lineage>
        <taxon>Bacteria</taxon>
        <taxon>Bacillati</taxon>
        <taxon>Bacillota</taxon>
        <taxon>Bacilli</taxon>
        <taxon>Bacillales</taxon>
        <taxon>Paenibacillaceae</taxon>
        <taxon>Insulibacter</taxon>
    </lineage>
</organism>
<proteinExistence type="predicted"/>
<dbReference type="SUPFAM" id="SSF48208">
    <property type="entry name" value="Six-hairpin glycosidases"/>
    <property type="match status" value="1"/>
</dbReference>
<dbReference type="EMBL" id="BMAQ01000014">
    <property type="protein sequence ID" value="GFR38308.1"/>
    <property type="molecule type" value="Genomic_DNA"/>
</dbReference>
<dbReference type="RefSeq" id="WP_200966550.1">
    <property type="nucleotide sequence ID" value="NZ_BMAQ01000014.1"/>
</dbReference>
<evidence type="ECO:0000313" key="1">
    <source>
        <dbReference type="EMBL" id="GFR38308.1"/>
    </source>
</evidence>
<gene>
    <name evidence="1" type="ORF">PRECH8_16040</name>
</gene>